<proteinExistence type="predicted"/>
<dbReference type="AlphaFoldDB" id="A0A9P5TH46"/>
<evidence type="ECO:0000313" key="3">
    <source>
        <dbReference type="Proteomes" id="UP000724874"/>
    </source>
</evidence>
<evidence type="ECO:0000256" key="1">
    <source>
        <dbReference type="SAM" id="MobiDB-lite"/>
    </source>
</evidence>
<accession>A0A9P5TH46</accession>
<evidence type="ECO:0008006" key="4">
    <source>
        <dbReference type="Google" id="ProtNLM"/>
    </source>
</evidence>
<dbReference type="Proteomes" id="UP000724874">
    <property type="component" value="Unassembled WGS sequence"/>
</dbReference>
<feature type="region of interest" description="Disordered" evidence="1">
    <location>
        <begin position="184"/>
        <end position="277"/>
    </location>
</feature>
<feature type="compositionally biased region" description="Pro residues" evidence="1">
    <location>
        <begin position="236"/>
        <end position="246"/>
    </location>
</feature>
<dbReference type="EMBL" id="JADNYJ010000194">
    <property type="protein sequence ID" value="KAF8875603.1"/>
    <property type="molecule type" value="Genomic_DNA"/>
</dbReference>
<feature type="compositionally biased region" description="Polar residues" evidence="1">
    <location>
        <begin position="215"/>
        <end position="227"/>
    </location>
</feature>
<protein>
    <recommendedName>
        <fullName evidence="4">No apical meristem-associated C-terminal domain-containing protein</fullName>
    </recommendedName>
</protein>
<comment type="caution">
    <text evidence="2">The sequence shown here is derived from an EMBL/GenBank/DDBJ whole genome shotgun (WGS) entry which is preliminary data.</text>
</comment>
<sequence length="343" mass="37864">MSEPLLNSSTSNTPSANTQLQVLKEQLLVVRAKCNAKGTKAAKPNKSDPKLSLGKENAKPVKKHGKVEKSEVPEVKKEEKDCVFGFSVGDVDVTVGDLNAIEVCHLLVPEIFKDSKMAPEKLAFSIKAHIATYNLGEIGHGLIESSSFTNWPTEQIEKKFKWCKRLHALLSSSPVHDLSGLANRAKANDDEEESEADKSKAQNDEDMDVFDDHSPSPSQNLRGSSPPWNDEEIDSPMPPLPAPPAPAASQPKGPSETPKVNTLKHKHPLKMLKDINESSKLEREKLRIAAEKERDFRQLEDARECCEHEHFMAEKQLEMLRLQAAVIGAGGTIPELPNPELPK</sequence>
<feature type="region of interest" description="Disordered" evidence="1">
    <location>
        <begin position="37"/>
        <end position="72"/>
    </location>
</feature>
<keyword evidence="3" id="KW-1185">Reference proteome</keyword>
<reference evidence="2" key="1">
    <citation type="submission" date="2020-11" db="EMBL/GenBank/DDBJ databases">
        <authorList>
            <consortium name="DOE Joint Genome Institute"/>
            <person name="Ahrendt S."/>
            <person name="Riley R."/>
            <person name="Andreopoulos W."/>
            <person name="LaButti K."/>
            <person name="Pangilinan J."/>
            <person name="Ruiz-duenas F.J."/>
            <person name="Barrasa J.M."/>
            <person name="Sanchez-Garcia M."/>
            <person name="Camarero S."/>
            <person name="Miyauchi S."/>
            <person name="Serrano A."/>
            <person name="Linde D."/>
            <person name="Babiker R."/>
            <person name="Drula E."/>
            <person name="Ayuso-Fernandez I."/>
            <person name="Pacheco R."/>
            <person name="Padilla G."/>
            <person name="Ferreira P."/>
            <person name="Barriuso J."/>
            <person name="Kellner H."/>
            <person name="Castanera R."/>
            <person name="Alfaro M."/>
            <person name="Ramirez L."/>
            <person name="Pisabarro A.G."/>
            <person name="Kuo A."/>
            <person name="Tritt A."/>
            <person name="Lipzen A."/>
            <person name="He G."/>
            <person name="Yan M."/>
            <person name="Ng V."/>
            <person name="Cullen D."/>
            <person name="Martin F."/>
            <person name="Rosso M.-N."/>
            <person name="Henrissat B."/>
            <person name="Hibbett D."/>
            <person name="Martinez A.T."/>
            <person name="Grigoriev I.V."/>
        </authorList>
    </citation>
    <scope>NUCLEOTIDE SEQUENCE</scope>
    <source>
        <strain evidence="2">AH 44721</strain>
    </source>
</reference>
<dbReference type="OrthoDB" id="3269005at2759"/>
<gene>
    <name evidence="2" type="ORF">CPB84DRAFT_1752642</name>
</gene>
<evidence type="ECO:0000313" key="2">
    <source>
        <dbReference type="EMBL" id="KAF8875603.1"/>
    </source>
</evidence>
<name>A0A9P5TH46_GYMJU</name>
<organism evidence="2 3">
    <name type="scientific">Gymnopilus junonius</name>
    <name type="common">Spectacular rustgill mushroom</name>
    <name type="synonym">Gymnopilus spectabilis subsp. junonius</name>
    <dbReference type="NCBI Taxonomy" id="109634"/>
    <lineage>
        <taxon>Eukaryota</taxon>
        <taxon>Fungi</taxon>
        <taxon>Dikarya</taxon>
        <taxon>Basidiomycota</taxon>
        <taxon>Agaricomycotina</taxon>
        <taxon>Agaricomycetes</taxon>
        <taxon>Agaricomycetidae</taxon>
        <taxon>Agaricales</taxon>
        <taxon>Agaricineae</taxon>
        <taxon>Hymenogastraceae</taxon>
        <taxon>Gymnopilus</taxon>
    </lineage>
</organism>